<gene>
    <name evidence="15" type="primary">NDC1_1</name>
    <name evidence="15" type="ORF">IWQ60_003980</name>
</gene>
<comment type="subcellular location">
    <subcellularLocation>
        <location evidence="1">Nucleus membrane</location>
        <topology evidence="1">Multi-pass membrane protein</topology>
    </subcellularLocation>
    <subcellularLocation>
        <location evidence="2">Nucleus</location>
        <location evidence="2">Nuclear pore complex</location>
    </subcellularLocation>
</comment>
<evidence type="ECO:0000256" key="12">
    <source>
        <dbReference type="ARBA" id="ARBA00023242"/>
    </source>
</evidence>
<keyword evidence="10" id="KW-0906">Nuclear pore complex</keyword>
<dbReference type="OrthoDB" id="67850at2759"/>
<comment type="similarity">
    <text evidence="3">Belongs to the NDC1 family.</text>
</comment>
<evidence type="ECO:0000256" key="3">
    <source>
        <dbReference type="ARBA" id="ARBA00005760"/>
    </source>
</evidence>
<dbReference type="InterPro" id="IPR019049">
    <property type="entry name" value="Nucleoporin_prot_Ndc1/Nup"/>
</dbReference>
<evidence type="ECO:0000256" key="6">
    <source>
        <dbReference type="ARBA" id="ARBA00022816"/>
    </source>
</evidence>
<dbReference type="PANTHER" id="PTHR13269">
    <property type="entry name" value="NUCLEOPORIN NDC1"/>
    <property type="match status" value="1"/>
</dbReference>
<evidence type="ECO:0000313" key="16">
    <source>
        <dbReference type="Proteomes" id="UP001150569"/>
    </source>
</evidence>
<proteinExistence type="inferred from homology"/>
<comment type="caution">
    <text evidence="15">The sequence shown here is derived from an EMBL/GenBank/DDBJ whole genome shotgun (WGS) entry which is preliminary data.</text>
</comment>
<dbReference type="Proteomes" id="UP001150569">
    <property type="component" value="Unassembled WGS sequence"/>
</dbReference>
<evidence type="ECO:0000256" key="13">
    <source>
        <dbReference type="SAM" id="MobiDB-lite"/>
    </source>
</evidence>
<evidence type="ECO:0000256" key="10">
    <source>
        <dbReference type="ARBA" id="ARBA00023132"/>
    </source>
</evidence>
<evidence type="ECO:0000256" key="11">
    <source>
        <dbReference type="ARBA" id="ARBA00023136"/>
    </source>
</evidence>
<feature type="region of interest" description="Disordered" evidence="13">
    <location>
        <begin position="419"/>
        <end position="467"/>
    </location>
</feature>
<sequence>MVDRINRLAGSLSSLDYTRLAVPILERRFQDVLWLSAGFAVAVATLLQVKLGDRLFHPFAHYHIMHHAYAASTLALVMYVLTRLNSDMCHVERRTHSSRVVKLQLFTMRPTWTVIGVYALSALATTYVYCRWFLHGHLPMTLHPTGDYGPRILAPARAMVTVGAVVAGALYGAQVVWTERYHLRFSTVHQTRFFAIKGQLPTLVTRAVTWTWLFVRWFWLAYLVLGPLTYRIHAGFIYASSDLTLIPPVGNPLWSPGTLLHLFSAVCLAILCFEAQLAIFETVFTDPAEVAVRSSDPNACLSRGLAIREPTLPCYLAFYELARLSRFSPERRDKIFKDIDRPLPMAQELLDHCFAVIDRALADLQEKTTAATASPKIASRADTAVATASANSTMAPPAPILTDGLPRRRTGAFINELVGGITKGSPSDATNGPTSKSSDTTSPAPAPAPASAAKPILAAKPPRNGVDPALDATPKTMDGYLFNLVVSLLKRSAIGKELLMRFDNDAALVIFGDFQVQMWAIQAIGDLIYHSVREDTYGGVQRQVDGVLERLVAYLLALEEFAQEPYYLKGATADDRAAHVLFRHSQHQRVQRQAFALIQALQTTVYLIVTEYYEHLHQYKFSPQCAKKLQRFSQFRE</sequence>
<name>A0A9W8AF65_9FUNG</name>
<feature type="transmembrane region" description="Helical" evidence="14">
    <location>
        <begin position="64"/>
        <end position="84"/>
    </location>
</feature>
<keyword evidence="16" id="KW-1185">Reference proteome</keyword>
<feature type="transmembrane region" description="Helical" evidence="14">
    <location>
        <begin position="217"/>
        <end position="239"/>
    </location>
</feature>
<dbReference type="GO" id="GO:0030674">
    <property type="term" value="F:protein-macromolecule adaptor activity"/>
    <property type="evidence" value="ECO:0007669"/>
    <property type="project" value="TreeGrafter"/>
</dbReference>
<keyword evidence="12" id="KW-0539">Nucleus</keyword>
<dbReference type="GO" id="GO:0031965">
    <property type="term" value="C:nuclear membrane"/>
    <property type="evidence" value="ECO:0007669"/>
    <property type="project" value="UniProtKB-SubCell"/>
</dbReference>
<feature type="transmembrane region" description="Helical" evidence="14">
    <location>
        <begin position="112"/>
        <end position="134"/>
    </location>
</feature>
<dbReference type="EC" id="3.6.4.13" evidence="15"/>
<reference evidence="15" key="1">
    <citation type="submission" date="2022-07" db="EMBL/GenBank/DDBJ databases">
        <title>Phylogenomic reconstructions and comparative analyses of Kickxellomycotina fungi.</title>
        <authorList>
            <person name="Reynolds N.K."/>
            <person name="Stajich J.E."/>
            <person name="Barry K."/>
            <person name="Grigoriev I.V."/>
            <person name="Crous P."/>
            <person name="Smith M.E."/>
        </authorList>
    </citation>
    <scope>NUCLEOTIDE SEQUENCE</scope>
    <source>
        <strain evidence="15">RSA 861</strain>
    </source>
</reference>
<evidence type="ECO:0000256" key="9">
    <source>
        <dbReference type="ARBA" id="ARBA00023010"/>
    </source>
</evidence>
<evidence type="ECO:0000256" key="5">
    <source>
        <dbReference type="ARBA" id="ARBA00022692"/>
    </source>
</evidence>
<dbReference type="EMBL" id="JANBPT010000181">
    <property type="protein sequence ID" value="KAJ1926230.1"/>
    <property type="molecule type" value="Genomic_DNA"/>
</dbReference>
<feature type="compositionally biased region" description="Low complexity" evidence="13">
    <location>
        <begin position="433"/>
        <end position="462"/>
    </location>
</feature>
<keyword evidence="15" id="KW-0378">Hydrolase</keyword>
<keyword evidence="8 14" id="KW-1133">Transmembrane helix</keyword>
<dbReference type="GO" id="GO:0015031">
    <property type="term" value="P:protein transport"/>
    <property type="evidence" value="ECO:0007669"/>
    <property type="project" value="UniProtKB-KW"/>
</dbReference>
<keyword evidence="11 14" id="KW-0472">Membrane</keyword>
<dbReference type="GO" id="GO:0005816">
    <property type="term" value="C:spindle pole body"/>
    <property type="evidence" value="ECO:0007669"/>
    <property type="project" value="TreeGrafter"/>
</dbReference>
<keyword evidence="9" id="KW-0811">Translocation</keyword>
<dbReference type="GO" id="GO:0006999">
    <property type="term" value="P:nuclear pore organization"/>
    <property type="evidence" value="ECO:0007669"/>
    <property type="project" value="TreeGrafter"/>
</dbReference>
<protein>
    <submittedName>
        <fullName evidence="15">Nuclear pore complex subunit</fullName>
        <ecNumber evidence="15">3.6.4.13</ecNumber>
    </submittedName>
</protein>
<dbReference type="GO" id="GO:0051028">
    <property type="term" value="P:mRNA transport"/>
    <property type="evidence" value="ECO:0007669"/>
    <property type="project" value="UniProtKB-KW"/>
</dbReference>
<evidence type="ECO:0000256" key="8">
    <source>
        <dbReference type="ARBA" id="ARBA00022989"/>
    </source>
</evidence>
<dbReference type="AlphaFoldDB" id="A0A9W8AF65"/>
<keyword evidence="5 14" id="KW-0812">Transmembrane</keyword>
<evidence type="ECO:0000313" key="15">
    <source>
        <dbReference type="EMBL" id="KAJ1926230.1"/>
    </source>
</evidence>
<dbReference type="Pfam" id="PF09531">
    <property type="entry name" value="Ndc1_Nup"/>
    <property type="match status" value="1"/>
</dbReference>
<evidence type="ECO:0000256" key="7">
    <source>
        <dbReference type="ARBA" id="ARBA00022927"/>
    </source>
</evidence>
<evidence type="ECO:0000256" key="14">
    <source>
        <dbReference type="SAM" id="Phobius"/>
    </source>
</evidence>
<dbReference type="GO" id="GO:0016787">
    <property type="term" value="F:hydrolase activity"/>
    <property type="evidence" value="ECO:0007669"/>
    <property type="project" value="UniProtKB-KW"/>
</dbReference>
<organism evidence="15 16">
    <name type="scientific">Tieghemiomyces parasiticus</name>
    <dbReference type="NCBI Taxonomy" id="78921"/>
    <lineage>
        <taxon>Eukaryota</taxon>
        <taxon>Fungi</taxon>
        <taxon>Fungi incertae sedis</taxon>
        <taxon>Zoopagomycota</taxon>
        <taxon>Kickxellomycotina</taxon>
        <taxon>Dimargaritomycetes</taxon>
        <taxon>Dimargaritales</taxon>
        <taxon>Dimargaritaceae</taxon>
        <taxon>Tieghemiomyces</taxon>
    </lineage>
</organism>
<evidence type="ECO:0000256" key="2">
    <source>
        <dbReference type="ARBA" id="ARBA00004567"/>
    </source>
</evidence>
<evidence type="ECO:0000256" key="1">
    <source>
        <dbReference type="ARBA" id="ARBA00004232"/>
    </source>
</evidence>
<dbReference type="GO" id="GO:0070762">
    <property type="term" value="C:nuclear pore transmembrane ring"/>
    <property type="evidence" value="ECO:0007669"/>
    <property type="project" value="TreeGrafter"/>
</dbReference>
<feature type="transmembrane region" description="Helical" evidence="14">
    <location>
        <begin position="154"/>
        <end position="177"/>
    </location>
</feature>
<evidence type="ECO:0000256" key="4">
    <source>
        <dbReference type="ARBA" id="ARBA00022448"/>
    </source>
</evidence>
<dbReference type="PANTHER" id="PTHR13269:SF6">
    <property type="entry name" value="NUCLEOPORIN NDC1"/>
    <property type="match status" value="1"/>
</dbReference>
<dbReference type="GO" id="GO:0003724">
    <property type="term" value="F:RNA helicase activity"/>
    <property type="evidence" value="ECO:0007669"/>
    <property type="project" value="UniProtKB-EC"/>
</dbReference>
<feature type="transmembrane region" description="Helical" evidence="14">
    <location>
        <begin position="32"/>
        <end position="52"/>
    </location>
</feature>
<keyword evidence="4" id="KW-0813">Transport</keyword>
<accession>A0A9W8AF65</accession>
<keyword evidence="7" id="KW-0653">Protein transport</keyword>
<keyword evidence="6" id="KW-0509">mRNA transport</keyword>